<sequence>MKLGTFWCVLVVVTRSSADQWRWPEAASVRIDTKIGFIENDHTNKQNQAKRQDDDVPFHEPSETEGFYNRPPGSGKYPVRVEGRRNQAYRVDGHAIYPLKNGQKQYASNNYDGTVDTLQYCKCVNTPECNPHPSSEAACGLGRYLCCFKRPNKVTQQNTEFFNEVEDERPMLLPGRENLARPFPPPPGSEVTGFFGPIGHPNDNSHPPFNKQQQGVLVGPEGPTGVVGPQSKPDVLVGPGGPTGIIGPAQTNDDGRRSSTRWKKGKKNTKNSHPVFNVVENELAMLLPSHENLVGPFPPPQPYNFNAFFAPLGPGSNNAHIGVYDEQQGVLVVPNLPKDNVGPQPNPMFVPASIERIRRDSTDSSTDNIKSEGISSISRFSSKDPSTPERPVRSSKRKKTSLEDKNCTLEIDH</sequence>
<evidence type="ECO:0000313" key="4">
    <source>
        <dbReference type="Proteomes" id="UP000494256"/>
    </source>
</evidence>
<evidence type="ECO:0000256" key="1">
    <source>
        <dbReference type="SAM" id="MobiDB-lite"/>
    </source>
</evidence>
<reference evidence="3 4" key="1">
    <citation type="submission" date="2020-04" db="EMBL/GenBank/DDBJ databases">
        <authorList>
            <person name="Wallbank WR R."/>
            <person name="Pardo Diaz C."/>
            <person name="Kozak K."/>
            <person name="Martin S."/>
            <person name="Jiggins C."/>
            <person name="Moest M."/>
            <person name="Warren A I."/>
            <person name="Byers J.R.P. K."/>
            <person name="Montejo-Kovacevich G."/>
            <person name="Yen C E."/>
        </authorList>
    </citation>
    <scope>NUCLEOTIDE SEQUENCE [LARGE SCALE GENOMIC DNA]</scope>
</reference>
<feature type="region of interest" description="Disordered" evidence="1">
    <location>
        <begin position="357"/>
        <end position="413"/>
    </location>
</feature>
<name>A0A8S1B8H2_ARCPL</name>
<feature type="chain" id="PRO_5035799090" evidence="2">
    <location>
        <begin position="19"/>
        <end position="413"/>
    </location>
</feature>
<dbReference type="OrthoDB" id="2417221at2759"/>
<feature type="region of interest" description="Disordered" evidence="1">
    <location>
        <begin position="241"/>
        <end position="272"/>
    </location>
</feature>
<feature type="signal peptide" evidence="2">
    <location>
        <begin position="1"/>
        <end position="18"/>
    </location>
</feature>
<dbReference type="EMBL" id="CADEBD010000422">
    <property type="protein sequence ID" value="CAB3255001.1"/>
    <property type="molecule type" value="Genomic_DNA"/>
</dbReference>
<dbReference type="Proteomes" id="UP000494256">
    <property type="component" value="Unassembled WGS sequence"/>
</dbReference>
<evidence type="ECO:0000256" key="2">
    <source>
        <dbReference type="SAM" id="SignalP"/>
    </source>
</evidence>
<feature type="region of interest" description="Disordered" evidence="1">
    <location>
        <begin position="40"/>
        <end position="78"/>
    </location>
</feature>
<feature type="compositionally biased region" description="Basic residues" evidence="1">
    <location>
        <begin position="258"/>
        <end position="270"/>
    </location>
</feature>
<dbReference type="AlphaFoldDB" id="A0A8S1B8H2"/>
<feature type="compositionally biased region" description="Low complexity" evidence="1">
    <location>
        <begin position="371"/>
        <end position="385"/>
    </location>
</feature>
<gene>
    <name evidence="3" type="ORF">APLA_LOCUS15121</name>
</gene>
<feature type="compositionally biased region" description="Basic and acidic residues" evidence="1">
    <location>
        <begin position="400"/>
        <end position="413"/>
    </location>
</feature>
<comment type="caution">
    <text evidence="3">The sequence shown here is derived from an EMBL/GenBank/DDBJ whole genome shotgun (WGS) entry which is preliminary data.</text>
</comment>
<organism evidence="3 4">
    <name type="scientific">Arctia plantaginis</name>
    <name type="common">Wood tiger moth</name>
    <name type="synonym">Phalaena plantaginis</name>
    <dbReference type="NCBI Taxonomy" id="874455"/>
    <lineage>
        <taxon>Eukaryota</taxon>
        <taxon>Metazoa</taxon>
        <taxon>Ecdysozoa</taxon>
        <taxon>Arthropoda</taxon>
        <taxon>Hexapoda</taxon>
        <taxon>Insecta</taxon>
        <taxon>Pterygota</taxon>
        <taxon>Neoptera</taxon>
        <taxon>Endopterygota</taxon>
        <taxon>Lepidoptera</taxon>
        <taxon>Glossata</taxon>
        <taxon>Ditrysia</taxon>
        <taxon>Noctuoidea</taxon>
        <taxon>Erebidae</taxon>
        <taxon>Arctiinae</taxon>
        <taxon>Arctia</taxon>
    </lineage>
</organism>
<accession>A0A8S1B8H2</accession>
<feature type="compositionally biased region" description="Basic and acidic residues" evidence="1">
    <location>
        <begin position="40"/>
        <end position="62"/>
    </location>
</feature>
<protein>
    <submittedName>
        <fullName evidence="3">Uncharacterized protein</fullName>
    </submittedName>
</protein>
<keyword evidence="2" id="KW-0732">Signal</keyword>
<evidence type="ECO:0000313" key="3">
    <source>
        <dbReference type="EMBL" id="CAB3255001.1"/>
    </source>
</evidence>
<proteinExistence type="predicted"/>